<gene>
    <name evidence="1" type="ORF">B0I36DRAFT_356171</name>
</gene>
<comment type="caution">
    <text evidence="1">The sequence shown here is derived from an EMBL/GenBank/DDBJ whole genome shotgun (WGS) entry which is preliminary data.</text>
</comment>
<name>A0A9P8XTF2_9PEZI</name>
<evidence type="ECO:0000313" key="1">
    <source>
        <dbReference type="EMBL" id="KAH7012073.1"/>
    </source>
</evidence>
<keyword evidence="2" id="KW-1185">Reference proteome</keyword>
<reference evidence="1" key="1">
    <citation type="journal article" date="2021" name="Nat. Commun.">
        <title>Genetic determinants of endophytism in the Arabidopsis root mycobiome.</title>
        <authorList>
            <person name="Mesny F."/>
            <person name="Miyauchi S."/>
            <person name="Thiergart T."/>
            <person name="Pickel B."/>
            <person name="Atanasova L."/>
            <person name="Karlsson M."/>
            <person name="Huettel B."/>
            <person name="Barry K.W."/>
            <person name="Haridas S."/>
            <person name="Chen C."/>
            <person name="Bauer D."/>
            <person name="Andreopoulos W."/>
            <person name="Pangilinan J."/>
            <person name="LaButti K."/>
            <person name="Riley R."/>
            <person name="Lipzen A."/>
            <person name="Clum A."/>
            <person name="Drula E."/>
            <person name="Henrissat B."/>
            <person name="Kohler A."/>
            <person name="Grigoriev I.V."/>
            <person name="Martin F.M."/>
            <person name="Hacquard S."/>
        </authorList>
    </citation>
    <scope>NUCLEOTIDE SEQUENCE</scope>
    <source>
        <strain evidence="1">MPI-CAGE-CH-0230</strain>
    </source>
</reference>
<dbReference type="AlphaFoldDB" id="A0A9P8XTF2"/>
<proteinExistence type="predicted"/>
<evidence type="ECO:0000313" key="2">
    <source>
        <dbReference type="Proteomes" id="UP000756346"/>
    </source>
</evidence>
<dbReference type="Proteomes" id="UP000756346">
    <property type="component" value="Unassembled WGS sequence"/>
</dbReference>
<protein>
    <submittedName>
        <fullName evidence="1">Uncharacterized protein</fullName>
    </submittedName>
</protein>
<sequence length="162" mass="18289">MLYIIRFHVKCQVRLLKIKTDDRMTWEALWQLGIKSTLKLSTIIGVELSSDKAHGTSAKPCTLYESSDAEAARSLSSKKQIVPDVQAVPDDMLRDSFIMIDVYETGNGTFHDFSSIKLVKLSGEEEWDDVRSEHTGENGCEEQLGENYCATCGRQWQQQHSG</sequence>
<accession>A0A9P8XTF2</accession>
<dbReference type="EMBL" id="JAGTJQ010000015">
    <property type="protein sequence ID" value="KAH7012073.1"/>
    <property type="molecule type" value="Genomic_DNA"/>
</dbReference>
<organism evidence="1 2">
    <name type="scientific">Microdochium trichocladiopsis</name>
    <dbReference type="NCBI Taxonomy" id="1682393"/>
    <lineage>
        <taxon>Eukaryota</taxon>
        <taxon>Fungi</taxon>
        <taxon>Dikarya</taxon>
        <taxon>Ascomycota</taxon>
        <taxon>Pezizomycotina</taxon>
        <taxon>Sordariomycetes</taxon>
        <taxon>Xylariomycetidae</taxon>
        <taxon>Xylariales</taxon>
        <taxon>Microdochiaceae</taxon>
        <taxon>Microdochium</taxon>
    </lineage>
</organism>
<dbReference type="GeneID" id="70187097"/>
<dbReference type="RefSeq" id="XP_046004449.1">
    <property type="nucleotide sequence ID" value="XM_046157551.1"/>
</dbReference>